<dbReference type="KEGG" id="lalw:BTM29_05515"/>
<keyword evidence="2" id="KW-1185">Reference proteome</keyword>
<evidence type="ECO:0000313" key="2">
    <source>
        <dbReference type="Proteomes" id="UP000187499"/>
    </source>
</evidence>
<dbReference type="STRING" id="1847728.BTM29_05515"/>
<name>A0A1P8Q2J0_9LACO</name>
<dbReference type="RefSeq" id="WP_076614554.1">
    <property type="nucleotide sequence ID" value="NZ_CP019323.1"/>
</dbReference>
<accession>A0A1P8Q2J0</accession>
<protein>
    <submittedName>
        <fullName evidence="1">Uncharacterized protein</fullName>
    </submittedName>
</protein>
<proteinExistence type="predicted"/>
<dbReference type="EMBL" id="CP019323">
    <property type="protein sequence ID" value="APX72051.1"/>
    <property type="molecule type" value="Genomic_DNA"/>
</dbReference>
<dbReference type="AlphaFoldDB" id="A0A1P8Q2J0"/>
<dbReference type="OrthoDB" id="9933991at2"/>
<gene>
    <name evidence="1" type="ORF">BTM29_05515</name>
</gene>
<dbReference type="Proteomes" id="UP000187499">
    <property type="component" value="Chromosome"/>
</dbReference>
<sequence length="93" mass="11266">MKYEYLIISECLPAITKELAKKWRQLDLENQKTMSALVDDHLNDLEQHLKFLDNNFGWVDKAKSHRGDVNWKWLFCEKNNRFRSFVMSDKVRF</sequence>
<reference evidence="2" key="1">
    <citation type="submission" date="2016-12" db="EMBL/GenBank/DDBJ databases">
        <authorList>
            <person name="Jung M.Y."/>
            <person name="Lee S.H."/>
        </authorList>
    </citation>
    <scope>NUCLEOTIDE SEQUENCE [LARGE SCALE GENOMIC DNA]</scope>
    <source>
        <strain evidence="2">WiKim39</strain>
    </source>
</reference>
<organism evidence="1 2">
    <name type="scientific">Companilactobacillus allii</name>
    <dbReference type="NCBI Taxonomy" id="1847728"/>
    <lineage>
        <taxon>Bacteria</taxon>
        <taxon>Bacillati</taxon>
        <taxon>Bacillota</taxon>
        <taxon>Bacilli</taxon>
        <taxon>Lactobacillales</taxon>
        <taxon>Lactobacillaceae</taxon>
        <taxon>Companilactobacillus</taxon>
    </lineage>
</organism>
<evidence type="ECO:0000313" key="1">
    <source>
        <dbReference type="EMBL" id="APX72051.1"/>
    </source>
</evidence>